<dbReference type="EC" id="2.4.2.52" evidence="1"/>
<accession>A0ACD5DFK5</accession>
<name>A0ACD5DFK5_9LACO</name>
<dbReference type="Proteomes" id="UP001149860">
    <property type="component" value="Chromosome"/>
</dbReference>
<evidence type="ECO:0000313" key="1">
    <source>
        <dbReference type="EMBL" id="XFD40167.1"/>
    </source>
</evidence>
<keyword evidence="1" id="KW-0808">Transferase</keyword>
<dbReference type="EMBL" id="CP168151">
    <property type="protein sequence ID" value="XFD40167.1"/>
    <property type="molecule type" value="Genomic_DNA"/>
</dbReference>
<keyword evidence="1" id="KW-0328">Glycosyltransferase</keyword>
<protein>
    <submittedName>
        <fullName evidence="1">Triphosphoribosyl-dephospho-CoA synthase CitG</fullName>
        <ecNumber evidence="1">2.4.2.52</ecNumber>
    </submittedName>
</protein>
<keyword evidence="2" id="KW-1185">Reference proteome</keyword>
<evidence type="ECO:0000313" key="2">
    <source>
        <dbReference type="Proteomes" id="UP001149860"/>
    </source>
</evidence>
<sequence length="284" mass="31203">MINNQVDKQRLVEDAMRALLYEVSIHPKPGLVDPVTNGSHLDMDMFTFIDSSISLMTYFQECVEVGWTFDKPSLIELFQQIRPIGIKAEKSMFAATKGINTHKGAVFSLGILVTATAYVQNHEETDPFTVVKKMLKGLTKHDFDGIDSKPESELTAGEREYLKYGITGIRGEAEAGYPTVTDIALPRLAMSKGNKNVRLLDTLMAIVGQTTDTNLVKRAGTTDIIPWAHEQVTHYFELGGANTVEGMAFLESLDDEFAKQNLSLGGSADLLIVTIFAGLVQGLI</sequence>
<organism evidence="1 2">
    <name type="scientific">Lentilactobacillus terminaliae</name>
    <dbReference type="NCBI Taxonomy" id="3003483"/>
    <lineage>
        <taxon>Bacteria</taxon>
        <taxon>Bacillati</taxon>
        <taxon>Bacillota</taxon>
        <taxon>Bacilli</taxon>
        <taxon>Lactobacillales</taxon>
        <taxon>Lactobacillaceae</taxon>
        <taxon>Lentilactobacillus</taxon>
    </lineage>
</organism>
<reference evidence="1" key="1">
    <citation type="submission" date="2024-08" db="EMBL/GenBank/DDBJ databases">
        <title>Lentilactobacillus sp. nov., isolated from tree bark.</title>
        <authorList>
            <person name="Phuengjayaem S."/>
            <person name="Tanasupawat S."/>
        </authorList>
    </citation>
    <scope>NUCLEOTIDE SEQUENCE</scope>
    <source>
        <strain evidence="1">SPB1-3</strain>
    </source>
</reference>
<gene>
    <name evidence="1" type="primary">citG</name>
    <name evidence="1" type="ORF">O0236_002310</name>
</gene>
<proteinExistence type="predicted"/>